<dbReference type="InterPro" id="IPR003439">
    <property type="entry name" value="ABC_transporter-like_ATP-bd"/>
</dbReference>
<dbReference type="Gene3D" id="3.40.50.300">
    <property type="entry name" value="P-loop containing nucleotide triphosphate hydrolases"/>
    <property type="match status" value="2"/>
</dbReference>
<keyword evidence="5" id="KW-0547">Nucleotide-binding</keyword>
<dbReference type="SMART" id="SM00382">
    <property type="entry name" value="AAA"/>
    <property type="match status" value="2"/>
</dbReference>
<dbReference type="PANTHER" id="PTHR43297:SF2">
    <property type="entry name" value="DIPEPTIDE TRANSPORT ATP-BINDING PROTEIN DPPD"/>
    <property type="match status" value="1"/>
</dbReference>
<keyword evidence="7" id="KW-0472">Membrane</keyword>
<dbReference type="AlphaFoldDB" id="A0A844E0J3"/>
<dbReference type="InterPro" id="IPR013563">
    <property type="entry name" value="Oligopep_ABC_C"/>
</dbReference>
<evidence type="ECO:0000256" key="2">
    <source>
        <dbReference type="ARBA" id="ARBA00005417"/>
    </source>
</evidence>
<dbReference type="GO" id="GO:0016887">
    <property type="term" value="F:ATP hydrolysis activity"/>
    <property type="evidence" value="ECO:0007669"/>
    <property type="project" value="InterPro"/>
</dbReference>
<dbReference type="InterPro" id="IPR050388">
    <property type="entry name" value="ABC_Ni/Peptide_Import"/>
</dbReference>
<feature type="domain" description="ABC transporter" evidence="8">
    <location>
        <begin position="9"/>
        <end position="258"/>
    </location>
</feature>
<dbReference type="GO" id="GO:0005886">
    <property type="term" value="C:plasma membrane"/>
    <property type="evidence" value="ECO:0007669"/>
    <property type="project" value="UniProtKB-SubCell"/>
</dbReference>
<dbReference type="Proteomes" id="UP000431304">
    <property type="component" value="Unassembled WGS sequence"/>
</dbReference>
<evidence type="ECO:0000256" key="6">
    <source>
        <dbReference type="ARBA" id="ARBA00022840"/>
    </source>
</evidence>
<keyword evidence="3" id="KW-0813">Transport</keyword>
<organism evidence="9 10">
    <name type="scientific">Eubacterium ramulus</name>
    <dbReference type="NCBI Taxonomy" id="39490"/>
    <lineage>
        <taxon>Bacteria</taxon>
        <taxon>Bacillati</taxon>
        <taxon>Bacillota</taxon>
        <taxon>Clostridia</taxon>
        <taxon>Eubacteriales</taxon>
        <taxon>Eubacteriaceae</taxon>
        <taxon>Eubacterium</taxon>
    </lineage>
</organism>
<evidence type="ECO:0000256" key="3">
    <source>
        <dbReference type="ARBA" id="ARBA00022448"/>
    </source>
</evidence>
<dbReference type="NCBIfam" id="TIGR01727">
    <property type="entry name" value="oligo_HPY"/>
    <property type="match status" value="1"/>
</dbReference>
<keyword evidence="6 9" id="KW-0067">ATP-binding</keyword>
<dbReference type="InterPro" id="IPR017871">
    <property type="entry name" value="ABC_transporter-like_CS"/>
</dbReference>
<evidence type="ECO:0000256" key="5">
    <source>
        <dbReference type="ARBA" id="ARBA00022741"/>
    </source>
</evidence>
<evidence type="ECO:0000313" key="10">
    <source>
        <dbReference type="Proteomes" id="UP000431304"/>
    </source>
</evidence>
<dbReference type="PROSITE" id="PS50893">
    <property type="entry name" value="ABC_TRANSPORTER_2"/>
    <property type="match status" value="2"/>
</dbReference>
<dbReference type="NCBIfam" id="NF008453">
    <property type="entry name" value="PRK11308.1"/>
    <property type="match status" value="2"/>
</dbReference>
<evidence type="ECO:0000256" key="7">
    <source>
        <dbReference type="ARBA" id="ARBA00023136"/>
    </source>
</evidence>
<dbReference type="CDD" id="cd03257">
    <property type="entry name" value="ABC_NikE_OppD_transporters"/>
    <property type="match status" value="2"/>
</dbReference>
<dbReference type="Pfam" id="PF08352">
    <property type="entry name" value="oligo_HPY"/>
    <property type="match status" value="2"/>
</dbReference>
<evidence type="ECO:0000256" key="1">
    <source>
        <dbReference type="ARBA" id="ARBA00004202"/>
    </source>
</evidence>
<feature type="domain" description="ABC transporter" evidence="8">
    <location>
        <begin position="357"/>
        <end position="604"/>
    </location>
</feature>
<accession>A0A844E0J3</accession>
<dbReference type="SUPFAM" id="SSF52540">
    <property type="entry name" value="P-loop containing nucleoside triphosphate hydrolases"/>
    <property type="match status" value="2"/>
</dbReference>
<dbReference type="GO" id="GO:0005524">
    <property type="term" value="F:ATP binding"/>
    <property type="evidence" value="ECO:0007669"/>
    <property type="project" value="UniProtKB-KW"/>
</dbReference>
<reference evidence="9 10" key="1">
    <citation type="journal article" date="2019" name="Nat. Med.">
        <title>A library of human gut bacterial isolates paired with longitudinal multiomics data enables mechanistic microbiome research.</title>
        <authorList>
            <person name="Poyet M."/>
            <person name="Groussin M."/>
            <person name="Gibbons S.M."/>
            <person name="Avila-Pacheco J."/>
            <person name="Jiang X."/>
            <person name="Kearney S.M."/>
            <person name="Perrotta A.R."/>
            <person name="Berdy B."/>
            <person name="Zhao S."/>
            <person name="Lieberman T.D."/>
            <person name="Swanson P.K."/>
            <person name="Smith M."/>
            <person name="Roesemann S."/>
            <person name="Alexander J.E."/>
            <person name="Rich S.A."/>
            <person name="Livny J."/>
            <person name="Vlamakis H."/>
            <person name="Clish C."/>
            <person name="Bullock K."/>
            <person name="Deik A."/>
            <person name="Scott J."/>
            <person name="Pierce K.A."/>
            <person name="Xavier R.J."/>
            <person name="Alm E.J."/>
        </authorList>
    </citation>
    <scope>NUCLEOTIDE SEQUENCE [LARGE SCALE GENOMIC DNA]</scope>
    <source>
        <strain evidence="9 10">BIOML-A3</strain>
    </source>
</reference>
<sequence length="627" mass="70086">MAMSELLNIEHLSVSFAAEEGKMEAVRDVSFSLKSGEVLAIVGESGCGKSVLCKSIMKLLPKNGWIENGSIAVNGEDIAAYPEKKMQKLRGSMFSMVFQDPMSALDPTVRIGRQIAEAIRMHNRTLSREEIGRRVTELMELVGIDHVQERCEWFPHQFSGGMRQRSVLAVALAADPKILIADEPTTALDVTIQAQILQLLKEIQKQLHTAMIFVSHNLGVVADIADRVAIMYAGKIVEIGTKDEIFSDPRHPYTRGLLQAHPSMARGKCSLKTIPGMPPVLINPPRGDAFAARNPYALPIDFEEQPPMFPVSDTHFAATWLLDPRFRGQETIIRNQENGETKWQVSPDFCVSEEPLVEVRHLTHVFAHGSNHPAKAVDDVSFTMKKGEIFGLVGESGSGKSTVARCLMNIYQPSGGEILFDGINICDKKEFRSHRKMLQTQRQIIFQDSASSLNPRMKVADIIAEPLRISHRKTERESTRKEAEFQLRYVGMESMYLDKYPAQLSGGQRQRVAIARALSMEPKLLVADEPVAALDVSIQAQIVNLFRHLREEHGFTILFIAHDLAMVEFLCDRVGVMNHGQLVEVGTTEDIFYHPTHPYTKKLLKAVPMLPGSRKRYGGSEEQRENG</sequence>
<dbReference type="Pfam" id="PF00005">
    <property type="entry name" value="ABC_tran"/>
    <property type="match status" value="2"/>
</dbReference>
<evidence type="ECO:0000313" key="9">
    <source>
        <dbReference type="EMBL" id="MSD17167.1"/>
    </source>
</evidence>
<dbReference type="NCBIfam" id="NF007739">
    <property type="entry name" value="PRK10419.1"/>
    <property type="match status" value="2"/>
</dbReference>
<comment type="caution">
    <text evidence="9">The sequence shown here is derived from an EMBL/GenBank/DDBJ whole genome shotgun (WGS) entry which is preliminary data.</text>
</comment>
<dbReference type="InterPro" id="IPR027417">
    <property type="entry name" value="P-loop_NTPase"/>
</dbReference>
<gene>
    <name evidence="9" type="primary">oppD</name>
    <name evidence="9" type="ORF">GKE72_14090</name>
</gene>
<protein>
    <submittedName>
        <fullName evidence="9">Oligopeptide ABC transporter ATP-binding protein OppD</fullName>
    </submittedName>
</protein>
<dbReference type="GO" id="GO:0015833">
    <property type="term" value="P:peptide transport"/>
    <property type="evidence" value="ECO:0007669"/>
    <property type="project" value="InterPro"/>
</dbReference>
<proteinExistence type="inferred from homology"/>
<dbReference type="InterPro" id="IPR003593">
    <property type="entry name" value="AAA+_ATPase"/>
</dbReference>
<evidence type="ECO:0000259" key="8">
    <source>
        <dbReference type="PROSITE" id="PS50893"/>
    </source>
</evidence>
<comment type="subcellular location">
    <subcellularLocation>
        <location evidence="1">Cell membrane</location>
        <topology evidence="1">Peripheral membrane protein</topology>
    </subcellularLocation>
</comment>
<evidence type="ECO:0000256" key="4">
    <source>
        <dbReference type="ARBA" id="ARBA00022475"/>
    </source>
</evidence>
<dbReference type="FunFam" id="3.40.50.300:FF:000016">
    <property type="entry name" value="Oligopeptide ABC transporter ATP-binding component"/>
    <property type="match status" value="2"/>
</dbReference>
<dbReference type="PROSITE" id="PS00211">
    <property type="entry name" value="ABC_TRANSPORTER_1"/>
    <property type="match status" value="1"/>
</dbReference>
<comment type="similarity">
    <text evidence="2">Belongs to the ABC transporter superfamily.</text>
</comment>
<name>A0A844E0J3_EUBRA</name>
<dbReference type="EMBL" id="WKRA01000031">
    <property type="protein sequence ID" value="MSD17167.1"/>
    <property type="molecule type" value="Genomic_DNA"/>
</dbReference>
<dbReference type="PANTHER" id="PTHR43297">
    <property type="entry name" value="OLIGOPEPTIDE TRANSPORT ATP-BINDING PROTEIN APPD"/>
    <property type="match status" value="1"/>
</dbReference>
<keyword evidence="4" id="KW-1003">Cell membrane</keyword>